<dbReference type="RefSeq" id="WP_381841109.1">
    <property type="nucleotide sequence ID" value="NZ_JBHYTS010000017.1"/>
</dbReference>
<feature type="domain" description="N,N-dimethylformamidase beta subunit-like C-terminal" evidence="2">
    <location>
        <begin position="116"/>
        <end position="478"/>
    </location>
</feature>
<evidence type="ECO:0000256" key="1">
    <source>
        <dbReference type="SAM" id="MobiDB-lite"/>
    </source>
</evidence>
<evidence type="ECO:0000313" key="3">
    <source>
        <dbReference type="EMBL" id="MFE1751560.1"/>
    </source>
</evidence>
<dbReference type="InterPro" id="IPR046540">
    <property type="entry name" value="DMFA2_C"/>
</dbReference>
<accession>A0ABW6H4K8</accession>
<protein>
    <submittedName>
        <fullName evidence="3">N,N-dimethylformamidase beta subunit family domain-containing protein</fullName>
    </submittedName>
</protein>
<dbReference type="PROSITE" id="PS51318">
    <property type="entry name" value="TAT"/>
    <property type="match status" value="1"/>
</dbReference>
<dbReference type="EMBL" id="JBHYTS010000017">
    <property type="protein sequence ID" value="MFE1751560.1"/>
    <property type="molecule type" value="Genomic_DNA"/>
</dbReference>
<dbReference type="InterPro" id="IPR006311">
    <property type="entry name" value="TAT_signal"/>
</dbReference>
<feature type="compositionally biased region" description="Basic and acidic residues" evidence="1">
    <location>
        <begin position="64"/>
        <end position="79"/>
    </location>
</feature>
<keyword evidence="4" id="KW-1185">Reference proteome</keyword>
<comment type="caution">
    <text evidence="3">The sequence shown here is derived from an EMBL/GenBank/DDBJ whole genome shotgun (WGS) entry which is preliminary data.</text>
</comment>
<evidence type="ECO:0000313" key="4">
    <source>
        <dbReference type="Proteomes" id="UP001599756"/>
    </source>
</evidence>
<feature type="region of interest" description="Disordered" evidence="1">
    <location>
        <begin position="54"/>
        <end position="82"/>
    </location>
</feature>
<gene>
    <name evidence="3" type="ORF">ACFW88_13595</name>
</gene>
<feature type="compositionally biased region" description="Low complexity" evidence="1">
    <location>
        <begin position="8"/>
        <end position="17"/>
    </location>
</feature>
<evidence type="ECO:0000259" key="2">
    <source>
        <dbReference type="Pfam" id="PF20254"/>
    </source>
</evidence>
<feature type="region of interest" description="Disordered" evidence="1">
    <location>
        <begin position="1"/>
        <end position="26"/>
    </location>
</feature>
<name>A0ABW6H4K8_9ACTN</name>
<proteinExistence type="predicted"/>
<dbReference type="Proteomes" id="UP001599756">
    <property type="component" value="Unassembled WGS sequence"/>
</dbReference>
<dbReference type="Pfam" id="PF20254">
    <property type="entry name" value="DMFA2_C"/>
    <property type="match status" value="1"/>
</dbReference>
<organism evidence="3 4">
    <name type="scientific">Streptomyces anandii</name>
    <dbReference type="NCBI Taxonomy" id="285454"/>
    <lineage>
        <taxon>Bacteria</taxon>
        <taxon>Bacillati</taxon>
        <taxon>Actinomycetota</taxon>
        <taxon>Actinomycetes</taxon>
        <taxon>Kitasatosporales</taxon>
        <taxon>Streptomycetaceae</taxon>
        <taxon>Streptomyces</taxon>
    </lineage>
</organism>
<sequence length="532" mass="57193">MNPHRAQQDTAPQDTAAHVGRGQEREGLGRRRFLGLCAGAAGLGAAAACERTTAVHPPSAVDGRLPEAERGRPGTRDWRLGSAGPVDAVAGYTDRVSLVPGEECGLHVSTAASSFRVSAFRVGWYGGTYARLVWRSERVPGRTGPAGRTVPATRTVRADWPRTLSFGTEGWPEGAYLIRLDADNGHQRYVPLIVRSTRGTGRTVLMHAPATWQAYNKWGGHSLYEGPSGGYADRSLAVSFDRPYDGSGAEKFLVYEWAAVVLAERLGIPLAYTTGNDVHRDPGVLRGAAAVVCLGHDEYWTPEQRQRVTEARDAGTNVAFLGANTCFRRVRLEAGEAGADRTVVCYKSAYRSDPCYPSSPALVTTDFRQEPAADPESSLTGVLYEGYPVDAPYVVHAADHWVYEGTGVRPGESFDHLVGVEYDRVTPGAPAPGALEITAHSPVVCAGRRSHSDSAYYTVPSGAGVFATGTMRWVEALLAGTGELGRDHSMDARTRAFTARTTENLLCAFSAGPAARHRPAPRPNAQEVYRTV</sequence>
<reference evidence="3 4" key="1">
    <citation type="submission" date="2024-09" db="EMBL/GenBank/DDBJ databases">
        <title>The Natural Products Discovery Center: Release of the First 8490 Sequenced Strains for Exploring Actinobacteria Biosynthetic Diversity.</title>
        <authorList>
            <person name="Kalkreuter E."/>
            <person name="Kautsar S.A."/>
            <person name="Yang D."/>
            <person name="Bader C.D."/>
            <person name="Teijaro C.N."/>
            <person name="Fluegel L."/>
            <person name="Davis C.M."/>
            <person name="Simpson J.R."/>
            <person name="Lauterbach L."/>
            <person name="Steele A.D."/>
            <person name="Gui C."/>
            <person name="Meng S."/>
            <person name="Li G."/>
            <person name="Viehrig K."/>
            <person name="Ye F."/>
            <person name="Su P."/>
            <person name="Kiefer A.F."/>
            <person name="Nichols A."/>
            <person name="Cepeda A.J."/>
            <person name="Yan W."/>
            <person name="Fan B."/>
            <person name="Jiang Y."/>
            <person name="Adhikari A."/>
            <person name="Zheng C.-J."/>
            <person name="Schuster L."/>
            <person name="Cowan T.M."/>
            <person name="Smanski M.J."/>
            <person name="Chevrette M.G."/>
            <person name="De Carvalho L.P.S."/>
            <person name="Shen B."/>
        </authorList>
    </citation>
    <scope>NUCLEOTIDE SEQUENCE [LARGE SCALE GENOMIC DNA]</scope>
    <source>
        <strain evidence="3 4">NPDC059500</strain>
    </source>
</reference>